<comment type="similarity">
    <text evidence="9">Belongs to the OXA1/ALB3/YidC family.</text>
</comment>
<keyword evidence="14" id="KW-1185">Reference proteome</keyword>
<dbReference type="AlphaFoldDB" id="A0A833HQW8"/>
<dbReference type="InterPro" id="IPR047196">
    <property type="entry name" value="YidC_ALB_C"/>
</dbReference>
<dbReference type="CDD" id="cd20070">
    <property type="entry name" value="5TM_YidC_Alb3"/>
    <property type="match status" value="1"/>
</dbReference>
<evidence type="ECO:0000256" key="10">
    <source>
        <dbReference type="SAM" id="Coils"/>
    </source>
</evidence>
<evidence type="ECO:0000256" key="1">
    <source>
        <dbReference type="ARBA" id="ARBA00004651"/>
    </source>
</evidence>
<evidence type="ECO:0000256" key="5">
    <source>
        <dbReference type="ARBA" id="ARBA00022927"/>
    </source>
</evidence>
<evidence type="ECO:0000256" key="4">
    <source>
        <dbReference type="ARBA" id="ARBA00022692"/>
    </source>
</evidence>
<name>A0A833HQW8_9FIRM</name>
<dbReference type="NCBIfam" id="TIGR03592">
    <property type="entry name" value="yidC_oxa1_cterm"/>
    <property type="match status" value="1"/>
</dbReference>
<keyword evidence="7 11" id="KW-0472">Membrane</keyword>
<feature type="domain" description="Membrane insertase YidC/Oxa/ALB C-terminal" evidence="12">
    <location>
        <begin position="22"/>
        <end position="216"/>
    </location>
</feature>
<keyword evidence="3" id="KW-1003">Cell membrane</keyword>
<keyword evidence="6 11" id="KW-1133">Transmembrane helix</keyword>
<proteinExistence type="inferred from homology"/>
<dbReference type="InterPro" id="IPR028055">
    <property type="entry name" value="YidC/Oxa/ALB_C"/>
</dbReference>
<feature type="transmembrane region" description="Helical" evidence="11">
    <location>
        <begin position="85"/>
        <end position="108"/>
    </location>
</feature>
<dbReference type="GO" id="GO:0051205">
    <property type="term" value="P:protein insertion into membrane"/>
    <property type="evidence" value="ECO:0007669"/>
    <property type="project" value="TreeGrafter"/>
</dbReference>
<sequence>MNALAQPLGALLKLIYDLIGNYGLSIIVFTIVVKLLMVPLTLKQMRSMKVIQELQPKLKELQEKYKNDKEKLNIKTMELYKEHKANPLGGCLPLLIQFPIIIGLFAALRDPGAYVFGSPEAYAQIDTSFLWLSNLNQVDPWILPILAGLTTYLSSITMSANKTDQSQKMMTYFFPVMIFAMSKGVFFPGGGFPAGVVIYWVVSSLFQAVQQILITKPYAKLKEGSN</sequence>
<evidence type="ECO:0000256" key="3">
    <source>
        <dbReference type="ARBA" id="ARBA00022475"/>
    </source>
</evidence>
<dbReference type="GO" id="GO:0015031">
    <property type="term" value="P:protein transport"/>
    <property type="evidence" value="ECO:0007669"/>
    <property type="project" value="UniProtKB-KW"/>
</dbReference>
<dbReference type="GO" id="GO:0005886">
    <property type="term" value="C:plasma membrane"/>
    <property type="evidence" value="ECO:0007669"/>
    <property type="project" value="UniProtKB-SubCell"/>
</dbReference>
<dbReference type="RefSeq" id="WP_151864855.1">
    <property type="nucleotide sequence ID" value="NZ_WBZB01000010.1"/>
</dbReference>
<gene>
    <name evidence="13" type="ORF">F8153_02905</name>
</gene>
<keyword evidence="8" id="KW-0143">Chaperone</keyword>
<evidence type="ECO:0000256" key="2">
    <source>
        <dbReference type="ARBA" id="ARBA00022448"/>
    </source>
</evidence>
<reference evidence="13 14" key="1">
    <citation type="submission" date="2019-10" db="EMBL/GenBank/DDBJ databases">
        <title>Alkaliphilus serpentinus sp. nov. and Alkaliphilus pronyensis sp. nov., two novel anaerobic alkaliphilic species isolated from the serpentinized-hosted hydrothermal field of the Prony Bay (New Caledonia).</title>
        <authorList>
            <person name="Postec A."/>
        </authorList>
    </citation>
    <scope>NUCLEOTIDE SEQUENCE [LARGE SCALE GENOMIC DNA]</scope>
    <source>
        <strain evidence="13 14">LacT</strain>
    </source>
</reference>
<dbReference type="OrthoDB" id="9780552at2"/>
<accession>A0A833HQW8</accession>
<feature type="coiled-coil region" evidence="10">
    <location>
        <begin position="51"/>
        <end position="78"/>
    </location>
</feature>
<evidence type="ECO:0000256" key="7">
    <source>
        <dbReference type="ARBA" id="ARBA00023136"/>
    </source>
</evidence>
<dbReference type="EMBL" id="WBZB01000010">
    <property type="protein sequence ID" value="KAB3532218.1"/>
    <property type="molecule type" value="Genomic_DNA"/>
</dbReference>
<evidence type="ECO:0000259" key="12">
    <source>
        <dbReference type="Pfam" id="PF02096"/>
    </source>
</evidence>
<dbReference type="InterPro" id="IPR001708">
    <property type="entry name" value="YidC/ALB3/OXA1/COX18"/>
</dbReference>
<evidence type="ECO:0000313" key="14">
    <source>
        <dbReference type="Proteomes" id="UP000465601"/>
    </source>
</evidence>
<protein>
    <submittedName>
        <fullName evidence="13">Membrane protein insertase YidC</fullName>
    </submittedName>
</protein>
<keyword evidence="4 9" id="KW-0812">Transmembrane</keyword>
<comment type="subcellular location">
    <subcellularLocation>
        <location evidence="1">Cell membrane</location>
        <topology evidence="1">Multi-pass membrane protein</topology>
    </subcellularLocation>
    <subcellularLocation>
        <location evidence="9">Membrane</location>
        <topology evidence="9">Multi-pass membrane protein</topology>
    </subcellularLocation>
</comment>
<keyword evidence="5" id="KW-0653">Protein transport</keyword>
<dbReference type="PANTHER" id="PTHR12428">
    <property type="entry name" value="OXA1"/>
    <property type="match status" value="1"/>
</dbReference>
<keyword evidence="2" id="KW-0813">Transport</keyword>
<keyword evidence="10" id="KW-0175">Coiled coil</keyword>
<dbReference type="Proteomes" id="UP000465601">
    <property type="component" value="Unassembled WGS sequence"/>
</dbReference>
<organism evidence="13 14">
    <name type="scientific">Alkaliphilus serpentinus</name>
    <dbReference type="NCBI Taxonomy" id="1482731"/>
    <lineage>
        <taxon>Bacteria</taxon>
        <taxon>Bacillati</taxon>
        <taxon>Bacillota</taxon>
        <taxon>Clostridia</taxon>
        <taxon>Peptostreptococcales</taxon>
        <taxon>Natronincolaceae</taxon>
        <taxon>Alkaliphilus</taxon>
    </lineage>
</organism>
<evidence type="ECO:0000256" key="9">
    <source>
        <dbReference type="RuleBase" id="RU003945"/>
    </source>
</evidence>
<dbReference type="Pfam" id="PF02096">
    <property type="entry name" value="60KD_IMP"/>
    <property type="match status" value="1"/>
</dbReference>
<comment type="caution">
    <text evidence="13">The sequence shown here is derived from an EMBL/GenBank/DDBJ whole genome shotgun (WGS) entry which is preliminary data.</text>
</comment>
<dbReference type="PANTHER" id="PTHR12428:SF65">
    <property type="entry name" value="CYTOCHROME C OXIDASE ASSEMBLY PROTEIN COX18, MITOCHONDRIAL"/>
    <property type="match status" value="1"/>
</dbReference>
<evidence type="ECO:0000313" key="13">
    <source>
        <dbReference type="EMBL" id="KAB3532218.1"/>
    </source>
</evidence>
<evidence type="ECO:0000256" key="8">
    <source>
        <dbReference type="ARBA" id="ARBA00023186"/>
    </source>
</evidence>
<feature type="transmembrane region" description="Helical" evidence="11">
    <location>
        <begin position="22"/>
        <end position="42"/>
    </location>
</feature>
<evidence type="ECO:0000256" key="11">
    <source>
        <dbReference type="SAM" id="Phobius"/>
    </source>
</evidence>
<dbReference type="GO" id="GO:0032977">
    <property type="term" value="F:membrane insertase activity"/>
    <property type="evidence" value="ECO:0007669"/>
    <property type="project" value="InterPro"/>
</dbReference>
<feature type="transmembrane region" description="Helical" evidence="11">
    <location>
        <begin position="141"/>
        <end position="160"/>
    </location>
</feature>
<evidence type="ECO:0000256" key="6">
    <source>
        <dbReference type="ARBA" id="ARBA00022989"/>
    </source>
</evidence>